<evidence type="ECO:0000313" key="3">
    <source>
        <dbReference type="EMBL" id="SEQ87200.1"/>
    </source>
</evidence>
<dbReference type="SUPFAM" id="SSF52172">
    <property type="entry name" value="CheY-like"/>
    <property type="match status" value="1"/>
</dbReference>
<evidence type="ECO:0000256" key="1">
    <source>
        <dbReference type="PROSITE-ProRule" id="PRU00169"/>
    </source>
</evidence>
<comment type="caution">
    <text evidence="3">The sequence shown here is derived from an EMBL/GenBank/DDBJ whole genome shotgun (WGS) entry which is preliminary data.</text>
</comment>
<dbReference type="Proteomes" id="UP000199410">
    <property type="component" value="Unassembled WGS sequence"/>
</dbReference>
<feature type="domain" description="Response regulatory" evidence="2">
    <location>
        <begin position="2"/>
        <end position="129"/>
    </location>
</feature>
<dbReference type="PROSITE" id="PS50110">
    <property type="entry name" value="RESPONSE_REGULATORY"/>
    <property type="match status" value="1"/>
</dbReference>
<reference evidence="3 4" key="1">
    <citation type="submission" date="2016-10" db="EMBL/GenBank/DDBJ databases">
        <authorList>
            <person name="Varghese N."/>
            <person name="Submissions S."/>
        </authorList>
    </citation>
    <scope>NUCLEOTIDE SEQUENCE [LARGE SCALE GENOMIC DNA]</scope>
    <source>
        <strain evidence="3 4">TC-13</strain>
    </source>
</reference>
<sequence length="159" mass="18767">MRILIIEDDQNKRKQLVQYLNEIFNKPLLEYRLSYKSGLKEIISENYDLIILDMSMPTFDITNSESGGKPLPFAGKEILRQMKRRGICVPTIVVTQFERFGDYERSLNLEELKKELEEEYEGIYLDTVYYNPASSSWRKYLFDKLSMIKGNKDDKNINS</sequence>
<evidence type="ECO:0000313" key="4">
    <source>
        <dbReference type="Proteomes" id="UP000199410"/>
    </source>
</evidence>
<dbReference type="GO" id="GO:0000160">
    <property type="term" value="P:phosphorelay signal transduction system"/>
    <property type="evidence" value="ECO:0007669"/>
    <property type="project" value="InterPro"/>
</dbReference>
<name>A0A1H9JK59_9BACI</name>
<proteinExistence type="predicted"/>
<evidence type="ECO:0000259" key="2">
    <source>
        <dbReference type="PROSITE" id="PS50110"/>
    </source>
</evidence>
<organism evidence="3 4">
    <name type="scientific">Lysinibacillus fusiformis</name>
    <dbReference type="NCBI Taxonomy" id="28031"/>
    <lineage>
        <taxon>Bacteria</taxon>
        <taxon>Bacillati</taxon>
        <taxon>Bacillota</taxon>
        <taxon>Bacilli</taxon>
        <taxon>Bacillales</taxon>
        <taxon>Bacillaceae</taxon>
        <taxon>Lysinibacillus</taxon>
    </lineage>
</organism>
<dbReference type="CDD" id="cd00156">
    <property type="entry name" value="REC"/>
    <property type="match status" value="1"/>
</dbReference>
<dbReference type="RefSeq" id="WP_089986224.1">
    <property type="nucleotide sequence ID" value="NZ_FMVP01000008.1"/>
</dbReference>
<feature type="modified residue" description="4-aspartylphosphate" evidence="1">
    <location>
        <position position="53"/>
    </location>
</feature>
<dbReference type="EMBL" id="FOEL01000008">
    <property type="protein sequence ID" value="SEQ87200.1"/>
    <property type="molecule type" value="Genomic_DNA"/>
</dbReference>
<protein>
    <submittedName>
        <fullName evidence="3">Response regulator receiver domain-containing protein</fullName>
    </submittedName>
</protein>
<dbReference type="AlphaFoldDB" id="A0A1H9JK59"/>
<gene>
    <name evidence="3" type="ORF">SAMN02787113_02545</name>
</gene>
<dbReference type="Gene3D" id="3.40.50.2300">
    <property type="match status" value="1"/>
</dbReference>
<keyword evidence="1" id="KW-0597">Phosphoprotein</keyword>
<accession>A0A1H9JK59</accession>
<dbReference type="InterPro" id="IPR001789">
    <property type="entry name" value="Sig_transdc_resp-reg_receiver"/>
</dbReference>
<dbReference type="InterPro" id="IPR011006">
    <property type="entry name" value="CheY-like_superfamily"/>
</dbReference>